<keyword evidence="4" id="KW-1185">Reference proteome</keyword>
<reference evidence="5" key="1">
    <citation type="submission" date="2025-08" db="UniProtKB">
        <authorList>
            <consortium name="RefSeq"/>
        </authorList>
    </citation>
    <scope>IDENTIFICATION</scope>
    <source>
        <tissue evidence="5">Young leaves</tissue>
    </source>
</reference>
<evidence type="ECO:0000256" key="2">
    <source>
        <dbReference type="ARBA" id="ARBA00023054"/>
    </source>
</evidence>
<dbReference type="Pfam" id="PF14712">
    <property type="entry name" value="Snapin_Pallidin"/>
    <property type="match status" value="1"/>
</dbReference>
<evidence type="ECO:0000313" key="4">
    <source>
        <dbReference type="Proteomes" id="UP000228380"/>
    </source>
</evidence>
<accession>A0A8B7D5T4</accession>
<dbReference type="OrthoDB" id="5399166at2759"/>
<organism evidence="4 5">
    <name type="scientific">Phoenix dactylifera</name>
    <name type="common">Date palm</name>
    <dbReference type="NCBI Taxonomy" id="42345"/>
    <lineage>
        <taxon>Eukaryota</taxon>
        <taxon>Viridiplantae</taxon>
        <taxon>Streptophyta</taxon>
        <taxon>Embryophyta</taxon>
        <taxon>Tracheophyta</taxon>
        <taxon>Spermatophyta</taxon>
        <taxon>Magnoliopsida</taxon>
        <taxon>Liliopsida</taxon>
        <taxon>Arecaceae</taxon>
        <taxon>Coryphoideae</taxon>
        <taxon>Phoeniceae</taxon>
        <taxon>Phoenix</taxon>
    </lineage>
</organism>
<protein>
    <recommendedName>
        <fullName evidence="3">Biogenesis of lysosome-related organelles complex 1 subunit 7</fullName>
    </recommendedName>
</protein>
<name>A0A8B7D5T4_PHODC</name>
<dbReference type="KEGG" id="pda:103724383"/>
<dbReference type="GO" id="GO:0099078">
    <property type="term" value="C:BORC complex"/>
    <property type="evidence" value="ECO:0007669"/>
    <property type="project" value="TreeGrafter"/>
</dbReference>
<dbReference type="RefSeq" id="XP_008813839.2">
    <property type="nucleotide sequence ID" value="XM_008815617.4"/>
</dbReference>
<dbReference type="InterPro" id="IPR028119">
    <property type="entry name" value="Snapin/Pallidin/Snn1"/>
</dbReference>
<dbReference type="GO" id="GO:0006886">
    <property type="term" value="P:intracellular protein transport"/>
    <property type="evidence" value="ECO:0007669"/>
    <property type="project" value="InterPro"/>
</dbReference>
<comment type="similarity">
    <text evidence="1">Belongs to the SNAPIN family.</text>
</comment>
<gene>
    <name evidence="5" type="primary">LOC103724383</name>
</gene>
<keyword evidence="2" id="KW-0175">Coiled coil</keyword>
<sequence length="148" mass="16015">MDGEDLASAGGPSEHIATGIDAAAPWAEEFGHCREGCEALARAISTTLGSVMREFDARAEGAARSQDHLLLSFDRLTGELDKLVEDAPMPFIMQHAVKISSIRKRVSSLNLLLKSIQRRIDNIDRMLSTGIPNDNVSPDIVETSALTL</sequence>
<dbReference type="Proteomes" id="UP000228380">
    <property type="component" value="Unplaced"/>
</dbReference>
<dbReference type="PANTHER" id="PTHR31305:SF2">
    <property type="entry name" value="SNARE-ASSOCIATED PROTEIN SNAPIN"/>
    <property type="match status" value="1"/>
</dbReference>
<dbReference type="GO" id="GO:0008333">
    <property type="term" value="P:endosome to lysosome transport"/>
    <property type="evidence" value="ECO:0007669"/>
    <property type="project" value="TreeGrafter"/>
</dbReference>
<dbReference type="PANTHER" id="PTHR31305">
    <property type="entry name" value="SNARE-ASSOCIATED PROTEIN SNAPIN"/>
    <property type="match status" value="1"/>
</dbReference>
<dbReference type="GO" id="GO:0031083">
    <property type="term" value="C:BLOC-1 complex"/>
    <property type="evidence" value="ECO:0007669"/>
    <property type="project" value="InterPro"/>
</dbReference>
<dbReference type="GeneID" id="103724383"/>
<evidence type="ECO:0000313" key="5">
    <source>
        <dbReference type="RefSeq" id="XP_008813839.2"/>
    </source>
</evidence>
<dbReference type="GO" id="GO:0032418">
    <property type="term" value="P:lysosome localization"/>
    <property type="evidence" value="ECO:0007669"/>
    <property type="project" value="TreeGrafter"/>
</dbReference>
<dbReference type="AlphaFoldDB" id="A0A8B7D5T4"/>
<proteinExistence type="inferred from homology"/>
<dbReference type="InterPro" id="IPR017246">
    <property type="entry name" value="Snapin"/>
</dbReference>
<evidence type="ECO:0000256" key="3">
    <source>
        <dbReference type="ARBA" id="ARBA00033330"/>
    </source>
</evidence>
<dbReference type="GO" id="GO:0007040">
    <property type="term" value="P:lysosome organization"/>
    <property type="evidence" value="ECO:0007669"/>
    <property type="project" value="TreeGrafter"/>
</dbReference>
<dbReference type="GO" id="GO:0000149">
    <property type="term" value="F:SNARE binding"/>
    <property type="evidence" value="ECO:0007669"/>
    <property type="project" value="TreeGrafter"/>
</dbReference>
<evidence type="ECO:0000256" key="1">
    <source>
        <dbReference type="ARBA" id="ARBA00006111"/>
    </source>
</evidence>